<accession>A0ABV7XZL1</accession>
<proteinExistence type="predicted"/>
<gene>
    <name evidence="2" type="ORF">ACFONJ_18280</name>
</gene>
<keyword evidence="1" id="KW-0732">Signal</keyword>
<name>A0ABV7XZL1_9FLAO</name>
<dbReference type="Proteomes" id="UP001595735">
    <property type="component" value="Unassembled WGS sequence"/>
</dbReference>
<feature type="chain" id="PRO_5046752244" description="C1q domain-containing protein" evidence="1">
    <location>
        <begin position="19"/>
        <end position="265"/>
    </location>
</feature>
<feature type="signal peptide" evidence="1">
    <location>
        <begin position="1"/>
        <end position="18"/>
    </location>
</feature>
<sequence>MKIQITLCTLLFGTFSFAQLGINTSIPKATLDIVGAAADLTKADGIIAPRLTGQQLRNKTYTPIQNGTMVYITTADTSPQGQTVNVTNPGYYYFDGNANVWISFKASSNPVTDATRYMGGTVYVNFSVLTGGNIPDNRIIGNAENTIYSVGNLGNQRSSKGSITQLYGQGYKISNPSAGTYDIQFDTPLQRIYGISLNILDAYGQGTQGQLSGGATPKTTEPGNILLVTDNTQVSYVSNTIIRVKTGSGNGSLSNRPFSFLVSGQ</sequence>
<protein>
    <recommendedName>
        <fullName evidence="4">C1q domain-containing protein</fullName>
    </recommendedName>
</protein>
<dbReference type="RefSeq" id="WP_290299477.1">
    <property type="nucleotide sequence ID" value="NZ_JAUFQR010000001.1"/>
</dbReference>
<comment type="caution">
    <text evidence="2">The sequence shown here is derived from an EMBL/GenBank/DDBJ whole genome shotgun (WGS) entry which is preliminary data.</text>
</comment>
<evidence type="ECO:0000256" key="1">
    <source>
        <dbReference type="SAM" id="SignalP"/>
    </source>
</evidence>
<evidence type="ECO:0000313" key="3">
    <source>
        <dbReference type="Proteomes" id="UP001595735"/>
    </source>
</evidence>
<keyword evidence="3" id="KW-1185">Reference proteome</keyword>
<evidence type="ECO:0000313" key="2">
    <source>
        <dbReference type="EMBL" id="MFC3757932.1"/>
    </source>
</evidence>
<evidence type="ECO:0008006" key="4">
    <source>
        <dbReference type="Google" id="ProtNLM"/>
    </source>
</evidence>
<reference evidence="3" key="1">
    <citation type="journal article" date="2019" name="Int. J. Syst. Evol. Microbiol.">
        <title>The Global Catalogue of Microorganisms (GCM) 10K type strain sequencing project: providing services to taxonomists for standard genome sequencing and annotation.</title>
        <authorList>
            <consortium name="The Broad Institute Genomics Platform"/>
            <consortium name="The Broad Institute Genome Sequencing Center for Infectious Disease"/>
            <person name="Wu L."/>
            <person name="Ma J."/>
        </authorList>
    </citation>
    <scope>NUCLEOTIDE SEQUENCE [LARGE SCALE GENOMIC DNA]</scope>
    <source>
        <strain evidence="3">CECT 7798</strain>
    </source>
</reference>
<dbReference type="EMBL" id="JBHRYO010000002">
    <property type="protein sequence ID" value="MFC3757932.1"/>
    <property type="molecule type" value="Genomic_DNA"/>
</dbReference>
<organism evidence="2 3">
    <name type="scientific">Chryseobacterium tructae</name>
    <dbReference type="NCBI Taxonomy" id="1037380"/>
    <lineage>
        <taxon>Bacteria</taxon>
        <taxon>Pseudomonadati</taxon>
        <taxon>Bacteroidota</taxon>
        <taxon>Flavobacteriia</taxon>
        <taxon>Flavobacteriales</taxon>
        <taxon>Weeksellaceae</taxon>
        <taxon>Chryseobacterium group</taxon>
        <taxon>Chryseobacterium</taxon>
    </lineage>
</organism>